<feature type="transmembrane region" description="Helical" evidence="5">
    <location>
        <begin position="250"/>
        <end position="275"/>
    </location>
</feature>
<dbReference type="GeneID" id="33366625"/>
<evidence type="ECO:0000259" key="6">
    <source>
        <dbReference type="Pfam" id="PF00361"/>
    </source>
</evidence>
<feature type="transmembrane region" description="Helical" evidence="5">
    <location>
        <begin position="135"/>
        <end position="154"/>
    </location>
</feature>
<evidence type="ECO:0000256" key="5">
    <source>
        <dbReference type="SAM" id="Phobius"/>
    </source>
</evidence>
<dbReference type="InterPro" id="IPR010096">
    <property type="entry name" value="NADH-Q_OxRdtase_suN/2"/>
</dbReference>
<protein>
    <submittedName>
        <fullName evidence="7">NADH dehydrogenase subunit 2</fullName>
    </submittedName>
</protein>
<reference evidence="7" key="1">
    <citation type="journal article" date="2017" name="Sci. Rep.">
        <title>Origin and evolutionary history of freshwater Rhodophyta: further insights based on phylogenomic evidence.</title>
        <authorList>
            <person name="Nan F."/>
            <person name="Feng J."/>
            <person name="Lv J."/>
            <person name="Liu Q."/>
            <person name="Fang K."/>
            <person name="Gong C."/>
            <person name="Xie S."/>
        </authorList>
    </citation>
    <scope>NUCLEOTIDE SEQUENCE</scope>
</reference>
<feature type="transmembrane region" description="Helical" evidence="5">
    <location>
        <begin position="334"/>
        <end position="358"/>
    </location>
</feature>
<dbReference type="HAMAP" id="MF_00445">
    <property type="entry name" value="NDH1_NuoN_1"/>
    <property type="match status" value="1"/>
</dbReference>
<feature type="domain" description="NADH:quinone oxidoreductase/Mrp antiporter transmembrane" evidence="6">
    <location>
        <begin position="131"/>
        <end position="434"/>
    </location>
</feature>
<dbReference type="GO" id="GO:0008137">
    <property type="term" value="F:NADH dehydrogenase (ubiquinone) activity"/>
    <property type="evidence" value="ECO:0007669"/>
    <property type="project" value="InterPro"/>
</dbReference>
<evidence type="ECO:0000313" key="7">
    <source>
        <dbReference type="EMBL" id="ARX95756.1"/>
    </source>
</evidence>
<keyword evidence="2 5" id="KW-0812">Transmembrane</keyword>
<feature type="transmembrane region" description="Helical" evidence="5">
    <location>
        <begin position="281"/>
        <end position="303"/>
    </location>
</feature>
<name>A0A1Z1XA85_9FLOR</name>
<dbReference type="PANTHER" id="PTHR22773">
    <property type="entry name" value="NADH DEHYDROGENASE"/>
    <property type="match status" value="1"/>
</dbReference>
<evidence type="ECO:0000256" key="2">
    <source>
        <dbReference type="ARBA" id="ARBA00022692"/>
    </source>
</evidence>
<evidence type="ECO:0000256" key="3">
    <source>
        <dbReference type="ARBA" id="ARBA00022989"/>
    </source>
</evidence>
<keyword evidence="7" id="KW-0496">Mitochondrion</keyword>
<feature type="transmembrane region" description="Helical" evidence="5">
    <location>
        <begin position="112"/>
        <end position="129"/>
    </location>
</feature>
<feature type="transmembrane region" description="Helical" evidence="5">
    <location>
        <begin position="379"/>
        <end position="400"/>
    </location>
</feature>
<keyword evidence="3 5" id="KW-1133">Transmembrane helix</keyword>
<feature type="transmembrane region" description="Helical" evidence="5">
    <location>
        <begin position="420"/>
        <end position="439"/>
    </location>
</feature>
<accession>A0A1Z1XA85</accession>
<dbReference type="AlphaFoldDB" id="A0A1Z1XA85"/>
<evidence type="ECO:0000256" key="1">
    <source>
        <dbReference type="ARBA" id="ARBA00004141"/>
    </source>
</evidence>
<geneLocation type="mitochondrion" evidence="7"/>
<dbReference type="EMBL" id="KY083064">
    <property type="protein sequence ID" value="ARX95756.1"/>
    <property type="molecule type" value="Genomic_DNA"/>
</dbReference>
<sequence>MFISIYDIFSLFTEIYALLCITMLLIYGVLHSTSFYLGYPILYYNTALLCFQISIFSILILLYSSTFTLFSWNQLLIFSSFTSDIKLILLFSFCLWILLSLSYAINEKLISFEYWILAFLAVVGMLLIAQACDLLSMYLAIEFQSLVFYVLASFKRTSEFSTEAGLKYFILGVFSSALLLFGLSILYTLTGLTNFYDYSKLFTGLVSFSDVLSYAIASGFTIISISFLFKLSAAPFHIWSPDVYDGAPTITTAFFSIMPKITILSLFLRFCLIYFHDFFYLWHNIFLFCAYVSILFGTFGAFQQKKWKRFIAYSSISHIGFILIGLGTGELESIFGVLLYVMIYIIFMLGIFFILISYRHFNFPNHQQIRYLKDLVSLYDTNYVLALSLTLFLFSMAGIPPLLGFFSKIFILLPSIQNRMYSLSIFAVLMSCISCFYYIRLIKIMYFDKVRNLSVVYPISTYSSLILSLLVFLSTFLFLDLELVLLFSARLALMI</sequence>
<dbReference type="GO" id="GO:0016020">
    <property type="term" value="C:membrane"/>
    <property type="evidence" value="ECO:0007669"/>
    <property type="project" value="UniProtKB-SubCell"/>
</dbReference>
<dbReference type="GO" id="GO:0042773">
    <property type="term" value="P:ATP synthesis coupled electron transport"/>
    <property type="evidence" value="ECO:0007669"/>
    <property type="project" value="InterPro"/>
</dbReference>
<comment type="subcellular location">
    <subcellularLocation>
        <location evidence="1">Membrane</location>
        <topology evidence="1">Multi-pass membrane protein</topology>
    </subcellularLocation>
</comment>
<feature type="transmembrane region" description="Helical" evidence="5">
    <location>
        <begin position="6"/>
        <end position="30"/>
    </location>
</feature>
<dbReference type="InterPro" id="IPR001750">
    <property type="entry name" value="ND/Mrp_TM"/>
</dbReference>
<organism evidence="7">
    <name type="scientific">Sheathia arcuata</name>
    <dbReference type="NCBI Taxonomy" id="340433"/>
    <lineage>
        <taxon>Eukaryota</taxon>
        <taxon>Rhodophyta</taxon>
        <taxon>Florideophyceae</taxon>
        <taxon>Nemaliophycidae</taxon>
        <taxon>Batrachospermales</taxon>
        <taxon>Batrachospermaceae</taxon>
        <taxon>Sheathia</taxon>
    </lineage>
</organism>
<proteinExistence type="inferred from homology"/>
<dbReference type="RefSeq" id="YP_009402616.1">
    <property type="nucleotide sequence ID" value="NC_035349.1"/>
</dbReference>
<dbReference type="NCBIfam" id="TIGR01770">
    <property type="entry name" value="NDH_I_N"/>
    <property type="match status" value="1"/>
</dbReference>
<keyword evidence="4 5" id="KW-0472">Membrane</keyword>
<feature type="transmembrane region" description="Helical" evidence="5">
    <location>
        <begin position="211"/>
        <end position="229"/>
    </location>
</feature>
<evidence type="ECO:0000256" key="4">
    <source>
        <dbReference type="ARBA" id="ARBA00023136"/>
    </source>
</evidence>
<feature type="transmembrane region" description="Helical" evidence="5">
    <location>
        <begin position="42"/>
        <end position="65"/>
    </location>
</feature>
<feature type="transmembrane region" description="Helical" evidence="5">
    <location>
        <begin position="166"/>
        <end position="191"/>
    </location>
</feature>
<gene>
    <name evidence="7" type="primary">nad2</name>
</gene>
<feature type="transmembrane region" description="Helical" evidence="5">
    <location>
        <begin position="310"/>
        <end position="328"/>
    </location>
</feature>
<feature type="transmembrane region" description="Helical" evidence="5">
    <location>
        <begin position="85"/>
        <end position="105"/>
    </location>
</feature>
<dbReference type="Pfam" id="PF00361">
    <property type="entry name" value="Proton_antipo_M"/>
    <property type="match status" value="1"/>
</dbReference>
<feature type="transmembrane region" description="Helical" evidence="5">
    <location>
        <begin position="459"/>
        <end position="479"/>
    </location>
</feature>